<organism evidence="1 2">
    <name type="scientific">Rouxiella silvae</name>
    <dbReference type="NCBI Taxonomy" id="1646373"/>
    <lineage>
        <taxon>Bacteria</taxon>
        <taxon>Pseudomonadati</taxon>
        <taxon>Pseudomonadota</taxon>
        <taxon>Gammaproteobacteria</taxon>
        <taxon>Enterobacterales</taxon>
        <taxon>Yersiniaceae</taxon>
        <taxon>Rouxiella</taxon>
    </lineage>
</organism>
<name>A0ABX3TYT7_9GAMM</name>
<sequence>MTTLMETHSQLITVENELKKNLAMTKLHNKRMKSERPADKERLSNRLLEQKHSLELKIESLKLTISTLGVGINAKN</sequence>
<evidence type="ECO:0000313" key="1">
    <source>
        <dbReference type="EMBL" id="ORJ20417.1"/>
    </source>
</evidence>
<gene>
    <name evidence="1" type="ORF">BS639_15170</name>
</gene>
<proteinExistence type="predicted"/>
<evidence type="ECO:0000313" key="2">
    <source>
        <dbReference type="Proteomes" id="UP000192722"/>
    </source>
</evidence>
<reference evidence="1 2" key="1">
    <citation type="journal article" date="2017" name="Int. J. Syst. Evol. Microbiol.">
        <title>Rouxiella badensis sp. nov. and Rouxiella silvae sp. nov. isolated from peat bog soil in Germany and emendation of the genus description.</title>
        <authorList>
            <person name="Le Fleche-Mateos A."/>
            <person name="Kugler J.H."/>
            <person name="Hansen S.H."/>
            <person name="Syldatk C."/>
            <person name="Hausmann R."/>
            <person name="Lomprez F."/>
            <person name="Vandenbogaert M."/>
            <person name="Manuguerra J.C."/>
            <person name="Grimont P.A."/>
        </authorList>
    </citation>
    <scope>NUCLEOTIDE SEQUENCE [LARGE SCALE GENOMIC DNA]</scope>
    <source>
        <strain evidence="1 2">213</strain>
    </source>
</reference>
<comment type="caution">
    <text evidence="1">The sequence shown here is derived from an EMBL/GenBank/DDBJ whole genome shotgun (WGS) entry which is preliminary data.</text>
</comment>
<protein>
    <submittedName>
        <fullName evidence="1">Uncharacterized protein</fullName>
    </submittedName>
</protein>
<dbReference type="EMBL" id="MRWD01000036">
    <property type="protein sequence ID" value="ORJ20417.1"/>
    <property type="molecule type" value="Genomic_DNA"/>
</dbReference>
<accession>A0ABX3TYT7</accession>
<dbReference type="Proteomes" id="UP000192722">
    <property type="component" value="Unassembled WGS sequence"/>
</dbReference>
<keyword evidence="2" id="KW-1185">Reference proteome</keyword>